<comment type="similarity">
    <text evidence="1 3">Belongs to the thiolase-like superfamily. Beta-ketoacyl-ACP synthases family.</text>
</comment>
<dbReference type="Pfam" id="PF02801">
    <property type="entry name" value="Ketoacyl-synt_C"/>
    <property type="match status" value="2"/>
</dbReference>
<dbReference type="Gene3D" id="3.40.47.10">
    <property type="match status" value="4"/>
</dbReference>
<evidence type="ECO:0000256" key="4">
    <source>
        <dbReference type="SAM" id="MobiDB-lite"/>
    </source>
</evidence>
<dbReference type="GO" id="GO:0004315">
    <property type="term" value="F:3-oxoacyl-[acyl-carrier-protein] synthase activity"/>
    <property type="evidence" value="ECO:0007669"/>
    <property type="project" value="UniProtKB-EC"/>
</dbReference>
<dbReference type="Pfam" id="PF00109">
    <property type="entry name" value="ketoacyl-synt"/>
    <property type="match status" value="2"/>
</dbReference>
<dbReference type="KEGG" id="fsy:FsymDg_3052"/>
<evidence type="ECO:0000259" key="5">
    <source>
        <dbReference type="PROSITE" id="PS52004"/>
    </source>
</evidence>
<evidence type="ECO:0000313" key="7">
    <source>
        <dbReference type="Proteomes" id="UP000001549"/>
    </source>
</evidence>
<dbReference type="PROSITE" id="PS52004">
    <property type="entry name" value="KS3_2"/>
    <property type="match status" value="2"/>
</dbReference>
<dbReference type="AlphaFoldDB" id="F8AXL3"/>
<dbReference type="PANTHER" id="PTHR11712:SF336">
    <property type="entry name" value="3-OXOACYL-[ACYL-CARRIER-PROTEIN] SYNTHASE, MITOCHONDRIAL"/>
    <property type="match status" value="1"/>
</dbReference>
<dbReference type="InterPro" id="IPR014031">
    <property type="entry name" value="Ketoacyl_synth_C"/>
</dbReference>
<sequence>MAEGTQTAGDADRVVVTGLGAVTAQGVGVAKLWEGVRAGQVAIRPVKNLPMDGYRTALGGEVQEPAIPAHPWPLEVSREPALDFALVAAEEAMAACGIGVDTAGVGTTGVGTTSVTGVGTAAGAGGTAGAAGAPVTLLPAQRWGVVLGSCNGGLVSGERALRDELAGRQPDWRHTLVVSPQAIAHATELIVTGQADAVLVGGTDAFSDVVFAGFNSLESLAVGPAAPYSKDRDGLSLGEGAGMLVLVRADIARAAGARVFAEVLGYGFSADGYHPTAPHPQGAGAARAITAALSRAGVAADEVGYVNGHGTGTPKNDPAESNAIRAALGEAAGTVALSSTKSMVGHLLGAAGAVESIVTILALDEQVAPPTAGFTGVDPQCGLDVVPNEARPLAMDVAVSNNFAFAGANASVVFGRPGRRAAAPAGQDRDRQRQREREPIVITGLAALTPAGTSVAELWEAYQAAGSASGADASQAAGHIGVGHVEFDPAAYLPARQRRRLDRLGLLAVASCQDALADAGLADVARPATGIGVILGTGLGPMESMERFTTPLLTEGPAAANPAVFPNTVYNAAAGQVAMLLGLTGVTSTVTAMHAAGAAALCVAADLLRAGAADAIVCPAVDVLPPAVVNAYRRTPLFAGAGGAYTLAEAGFALVLERLSVARARGARIRAVVRGHGIASDARGVGRWDARGRGVEQAVRTALAAAGVEPGALSAVWANAAGIRAVDRPERAALGRVFGPAGPRVETPKRSLGEPVGAGAHLSAVLAVAGWEAGGAAGPVLVNSSSLGGTHVSLVLTGPGHGDHAGPEVNDHVFHAADAAGSRKEQ</sequence>
<dbReference type="PANTHER" id="PTHR11712">
    <property type="entry name" value="POLYKETIDE SYNTHASE-RELATED"/>
    <property type="match status" value="1"/>
</dbReference>
<evidence type="ECO:0000256" key="2">
    <source>
        <dbReference type="ARBA" id="ARBA00022679"/>
    </source>
</evidence>
<dbReference type="InterPro" id="IPR014030">
    <property type="entry name" value="Ketoacyl_synth_N"/>
</dbReference>
<dbReference type="HOGENOM" id="CLU_000022_69_6_11"/>
<evidence type="ECO:0000256" key="1">
    <source>
        <dbReference type="ARBA" id="ARBA00008467"/>
    </source>
</evidence>
<organism evidence="6 7">
    <name type="scientific">Candidatus Protofrankia datiscae</name>
    <dbReference type="NCBI Taxonomy" id="2716812"/>
    <lineage>
        <taxon>Bacteria</taxon>
        <taxon>Bacillati</taxon>
        <taxon>Actinomycetota</taxon>
        <taxon>Actinomycetes</taxon>
        <taxon>Frankiales</taxon>
        <taxon>Frankiaceae</taxon>
        <taxon>Protofrankia</taxon>
    </lineage>
</organism>
<keyword evidence="6" id="KW-0012">Acyltransferase</keyword>
<dbReference type="eggNOG" id="COG0304">
    <property type="taxonomic scope" value="Bacteria"/>
</dbReference>
<evidence type="ECO:0000313" key="6">
    <source>
        <dbReference type="EMBL" id="AEH10364.1"/>
    </source>
</evidence>
<feature type="domain" description="Ketosynthase family 3 (KS3)" evidence="5">
    <location>
        <begin position="437"/>
        <end position="798"/>
    </location>
</feature>
<dbReference type="EMBL" id="CP002801">
    <property type="protein sequence ID" value="AEH10364.1"/>
    <property type="molecule type" value="Genomic_DNA"/>
</dbReference>
<evidence type="ECO:0000256" key="3">
    <source>
        <dbReference type="RuleBase" id="RU003694"/>
    </source>
</evidence>
<keyword evidence="2 3" id="KW-0808">Transferase</keyword>
<feature type="compositionally biased region" description="Basic and acidic residues" evidence="4">
    <location>
        <begin position="427"/>
        <end position="438"/>
    </location>
</feature>
<dbReference type="SMART" id="SM00825">
    <property type="entry name" value="PKS_KS"/>
    <property type="match status" value="1"/>
</dbReference>
<dbReference type="SUPFAM" id="SSF53901">
    <property type="entry name" value="Thiolase-like"/>
    <property type="match status" value="4"/>
</dbReference>
<gene>
    <name evidence="6" type="ordered locus">FsymDg_3052</name>
</gene>
<dbReference type="InterPro" id="IPR000794">
    <property type="entry name" value="Beta-ketoacyl_synthase"/>
</dbReference>
<feature type="domain" description="Ketosynthase family 3 (KS3)" evidence="5">
    <location>
        <begin position="11"/>
        <end position="416"/>
    </location>
</feature>
<dbReference type="STRING" id="656024.FsymDg_3052"/>
<dbReference type="RefSeq" id="WP_013874264.1">
    <property type="nucleotide sequence ID" value="NC_015656.1"/>
</dbReference>
<dbReference type="Proteomes" id="UP000001549">
    <property type="component" value="Chromosome"/>
</dbReference>
<dbReference type="CDD" id="cd00834">
    <property type="entry name" value="KAS_I_II"/>
    <property type="match status" value="1"/>
</dbReference>
<reference evidence="6 7" key="1">
    <citation type="submission" date="2011-05" db="EMBL/GenBank/DDBJ databases">
        <title>Complete sequence of chromosome of Frankia symbiont of Datisca glomerata.</title>
        <authorList>
            <consortium name="US DOE Joint Genome Institute"/>
            <person name="Lucas S."/>
            <person name="Han J."/>
            <person name="Lapidus A."/>
            <person name="Cheng J.-F."/>
            <person name="Goodwin L."/>
            <person name="Pitluck S."/>
            <person name="Peters L."/>
            <person name="Mikhailova N."/>
            <person name="Chertkov O."/>
            <person name="Teshima H."/>
            <person name="Han C."/>
            <person name="Tapia R."/>
            <person name="Land M."/>
            <person name="Hauser L."/>
            <person name="Kyrpides N."/>
            <person name="Ivanova N."/>
            <person name="Pagani I."/>
            <person name="Berry A."/>
            <person name="Pawlowski K."/>
            <person name="Persson T."/>
            <person name="Vanden Heuvel B."/>
            <person name="Benson D."/>
            <person name="Woyke T."/>
        </authorList>
    </citation>
    <scope>NUCLEOTIDE SEQUENCE [LARGE SCALE GENOMIC DNA]</scope>
    <source>
        <strain evidence="7">4085684</strain>
    </source>
</reference>
<proteinExistence type="inferred from homology"/>
<dbReference type="GO" id="GO:0006633">
    <property type="term" value="P:fatty acid biosynthetic process"/>
    <property type="evidence" value="ECO:0007669"/>
    <property type="project" value="TreeGrafter"/>
</dbReference>
<accession>F8AXL3</accession>
<keyword evidence="7" id="KW-1185">Reference proteome</keyword>
<feature type="region of interest" description="Disordered" evidence="4">
    <location>
        <begin position="419"/>
        <end position="438"/>
    </location>
</feature>
<name>F8AXL3_9ACTN</name>
<dbReference type="InterPro" id="IPR020841">
    <property type="entry name" value="PKS_Beta-ketoAc_synthase_dom"/>
</dbReference>
<protein>
    <submittedName>
        <fullName evidence="6">Beta-ketoacyl-acyl-carrier-protein synthase II</fullName>
        <ecNumber evidence="6">2.3.1.179</ecNumber>
    </submittedName>
</protein>
<dbReference type="InterPro" id="IPR016039">
    <property type="entry name" value="Thiolase-like"/>
</dbReference>
<dbReference type="EC" id="2.3.1.179" evidence="6"/>